<dbReference type="VEuPathDB" id="FungiDB:AJ78_07069"/>
<sequence>MRFRSQLMNISTFAKFTASLSSLGKVCWVRLEDEAVRFTIIPDQGTQVWAQLPIDTVFESYSISAASGVINLEVPIGALHRALRSATSATSAQLRLTKKGSVPLLALTVVTSSWTSGKNALGVSNSNSNNTDSHFNPNGIPMHPPPTGSTQTATATTHINQPDGPRERETVITQEIPVRVLPPSSVEGLHEPRCRSPDVHIVLPSLIQLKSISERFTKLAMDSATKSIINTATTGLTSTQGAGAGTTHGIGPKLELSANMHGSLKLAIATDTLRISSVWTGLLNPPLDPAQLSQNELEQLPSERMRELGGENGEAEEGWARVRIDGNDWGRVLSVGRLSPRVVAWHPVRRPLVLPTPPSADMGCGNRYQSAVCVRPTCSSAIQILITSVKYTKPIGFIHDTALILYVYLPDSGAGEDSCLTYYINSYAA</sequence>
<dbReference type="GO" id="GO:0030896">
    <property type="term" value="C:checkpoint clamp complex"/>
    <property type="evidence" value="ECO:0007669"/>
    <property type="project" value="InterPro"/>
</dbReference>
<dbReference type="Gene3D" id="3.70.10.10">
    <property type="match status" value="1"/>
</dbReference>
<evidence type="ECO:0000313" key="5">
    <source>
        <dbReference type="Proteomes" id="UP000182235"/>
    </source>
</evidence>
<feature type="compositionally biased region" description="Low complexity" evidence="3">
    <location>
        <begin position="148"/>
        <end position="157"/>
    </location>
</feature>
<dbReference type="GO" id="GO:0035861">
    <property type="term" value="C:site of double-strand break"/>
    <property type="evidence" value="ECO:0007669"/>
    <property type="project" value="TreeGrafter"/>
</dbReference>
<dbReference type="PANTHER" id="PTHR12900">
    <property type="entry name" value="MITOTIC AND DNA DAMAGE CHECKPOINT PROTEIN HUS1"/>
    <property type="match status" value="1"/>
</dbReference>
<dbReference type="GO" id="GO:0006289">
    <property type="term" value="P:nucleotide-excision repair"/>
    <property type="evidence" value="ECO:0007669"/>
    <property type="project" value="TreeGrafter"/>
</dbReference>
<dbReference type="GO" id="GO:0044778">
    <property type="term" value="P:meiotic DNA integrity checkpoint signaling"/>
    <property type="evidence" value="ECO:0007669"/>
    <property type="project" value="TreeGrafter"/>
</dbReference>
<evidence type="ECO:0000256" key="3">
    <source>
        <dbReference type="SAM" id="MobiDB-lite"/>
    </source>
</evidence>
<keyword evidence="5" id="KW-1185">Reference proteome</keyword>
<gene>
    <name evidence="4" type="ORF">AJ78_07069</name>
</gene>
<name>A0A1J9P6N1_9EURO</name>
<keyword evidence="2" id="KW-0539">Nucleus</keyword>
<dbReference type="PANTHER" id="PTHR12900:SF0">
    <property type="entry name" value="CHECKPOINT PROTEIN"/>
    <property type="match status" value="1"/>
</dbReference>
<dbReference type="Pfam" id="PF04005">
    <property type="entry name" value="Hus1"/>
    <property type="match status" value="1"/>
</dbReference>
<dbReference type="AlphaFoldDB" id="A0A1J9P6N1"/>
<dbReference type="OrthoDB" id="419537at2759"/>
<proteinExistence type="predicted"/>
<organism evidence="4 5">
    <name type="scientific">Emergomyces pasteurianus Ep9510</name>
    <dbReference type="NCBI Taxonomy" id="1447872"/>
    <lineage>
        <taxon>Eukaryota</taxon>
        <taxon>Fungi</taxon>
        <taxon>Dikarya</taxon>
        <taxon>Ascomycota</taxon>
        <taxon>Pezizomycotina</taxon>
        <taxon>Eurotiomycetes</taxon>
        <taxon>Eurotiomycetidae</taxon>
        <taxon>Onygenales</taxon>
        <taxon>Ajellomycetaceae</taxon>
        <taxon>Emergomyces</taxon>
    </lineage>
</organism>
<comment type="caution">
    <text evidence="4">The sequence shown here is derived from an EMBL/GenBank/DDBJ whole genome shotgun (WGS) entry which is preliminary data.</text>
</comment>
<reference evidence="4 5" key="1">
    <citation type="submission" date="2015-07" db="EMBL/GenBank/DDBJ databases">
        <title>Emmonsia species relationships and genome sequence.</title>
        <authorList>
            <consortium name="The Broad Institute Genomics Platform"/>
            <person name="Cuomo C.A."/>
            <person name="Munoz J.F."/>
            <person name="Imamovic A."/>
            <person name="Priest M.E."/>
            <person name="Young S."/>
            <person name="Clay O.K."/>
            <person name="McEwen J.G."/>
        </authorList>
    </citation>
    <scope>NUCLEOTIDE SEQUENCE [LARGE SCALE GENOMIC DNA]</scope>
    <source>
        <strain evidence="4 5">UAMH 9510</strain>
    </source>
</reference>
<dbReference type="GO" id="GO:0000724">
    <property type="term" value="P:double-strand break repair via homologous recombination"/>
    <property type="evidence" value="ECO:0007669"/>
    <property type="project" value="TreeGrafter"/>
</dbReference>
<evidence type="ECO:0008006" key="6">
    <source>
        <dbReference type="Google" id="ProtNLM"/>
    </source>
</evidence>
<protein>
    <recommendedName>
        <fullName evidence="6">Checkpoint protein</fullName>
    </recommendedName>
</protein>
<dbReference type="InterPro" id="IPR007150">
    <property type="entry name" value="HUS1/Mec3"/>
</dbReference>
<comment type="subcellular location">
    <subcellularLocation>
        <location evidence="1">Nucleus</location>
    </subcellularLocation>
</comment>
<dbReference type="GO" id="GO:0033314">
    <property type="term" value="P:mitotic DNA replication checkpoint signaling"/>
    <property type="evidence" value="ECO:0007669"/>
    <property type="project" value="TreeGrafter"/>
</dbReference>
<dbReference type="EMBL" id="LGRN01000420">
    <property type="protein sequence ID" value="OJD12321.1"/>
    <property type="molecule type" value="Genomic_DNA"/>
</dbReference>
<dbReference type="STRING" id="1447872.A0A1J9P6N1"/>
<dbReference type="GO" id="GO:0000723">
    <property type="term" value="P:telomere maintenance"/>
    <property type="evidence" value="ECO:0007669"/>
    <property type="project" value="TreeGrafter"/>
</dbReference>
<accession>A0A1J9P6N1</accession>
<evidence type="ECO:0000256" key="2">
    <source>
        <dbReference type="ARBA" id="ARBA00023242"/>
    </source>
</evidence>
<dbReference type="GO" id="GO:0031573">
    <property type="term" value="P:mitotic intra-S DNA damage checkpoint signaling"/>
    <property type="evidence" value="ECO:0007669"/>
    <property type="project" value="TreeGrafter"/>
</dbReference>
<feature type="region of interest" description="Disordered" evidence="3">
    <location>
        <begin position="146"/>
        <end position="165"/>
    </location>
</feature>
<evidence type="ECO:0000313" key="4">
    <source>
        <dbReference type="EMBL" id="OJD12321.1"/>
    </source>
</evidence>
<evidence type="ECO:0000256" key="1">
    <source>
        <dbReference type="ARBA" id="ARBA00004123"/>
    </source>
</evidence>
<dbReference type="Proteomes" id="UP000182235">
    <property type="component" value="Unassembled WGS sequence"/>
</dbReference>